<dbReference type="InterPro" id="IPR011078">
    <property type="entry name" value="PyrdxlP_homeostasis"/>
</dbReference>
<dbReference type="NCBIfam" id="TIGR00044">
    <property type="entry name" value="YggS family pyridoxal phosphate-dependent enzyme"/>
    <property type="match status" value="1"/>
</dbReference>
<evidence type="ECO:0000256" key="2">
    <source>
        <dbReference type="HAMAP-Rule" id="MF_02087"/>
    </source>
</evidence>
<protein>
    <recommendedName>
        <fullName evidence="2">Pyridoxal phosphate homeostasis protein</fullName>
        <shortName evidence="2">PLP homeostasis protein</shortName>
    </recommendedName>
</protein>
<evidence type="ECO:0000256" key="4">
    <source>
        <dbReference type="RuleBase" id="RU004514"/>
    </source>
</evidence>
<keyword evidence="7" id="KW-1185">Reference proteome</keyword>
<evidence type="ECO:0000313" key="7">
    <source>
        <dbReference type="Proteomes" id="UP000283522"/>
    </source>
</evidence>
<dbReference type="PROSITE" id="PS01211">
    <property type="entry name" value="UPF0001"/>
    <property type="match status" value="1"/>
</dbReference>
<keyword evidence="1 2" id="KW-0663">Pyridoxal phosphate</keyword>
<dbReference type="CDD" id="cd00635">
    <property type="entry name" value="PLPDE_III_YBL036c_like"/>
    <property type="match status" value="1"/>
</dbReference>
<evidence type="ECO:0000259" key="5">
    <source>
        <dbReference type="Pfam" id="PF01168"/>
    </source>
</evidence>
<dbReference type="SUPFAM" id="SSF51419">
    <property type="entry name" value="PLP-binding barrel"/>
    <property type="match status" value="1"/>
</dbReference>
<dbReference type="HAMAP" id="MF_02087">
    <property type="entry name" value="PLP_homeostasis"/>
    <property type="match status" value="1"/>
</dbReference>
<feature type="domain" description="Alanine racemase N-terminal" evidence="5">
    <location>
        <begin position="3"/>
        <end position="221"/>
    </location>
</feature>
<evidence type="ECO:0000256" key="1">
    <source>
        <dbReference type="ARBA" id="ARBA00022898"/>
    </source>
</evidence>
<dbReference type="FunFam" id="3.20.20.10:FF:000018">
    <property type="entry name" value="Pyridoxal phosphate homeostasis protein"/>
    <property type="match status" value="1"/>
</dbReference>
<dbReference type="AlphaFoldDB" id="A0A418PSP1"/>
<dbReference type="Gene3D" id="3.20.20.10">
    <property type="entry name" value="Alanine racemase"/>
    <property type="match status" value="1"/>
</dbReference>
<dbReference type="InterPro" id="IPR029066">
    <property type="entry name" value="PLP-binding_barrel"/>
</dbReference>
<dbReference type="InterPro" id="IPR001608">
    <property type="entry name" value="Ala_racemase_N"/>
</dbReference>
<comment type="function">
    <text evidence="2">Pyridoxal 5'-phosphate (PLP)-binding protein, which is involved in PLP homeostasis.</text>
</comment>
<feature type="modified residue" description="N6-(pyridoxal phosphate)lysine" evidence="2 3">
    <location>
        <position position="26"/>
    </location>
</feature>
<dbReference type="PANTHER" id="PTHR10146:SF14">
    <property type="entry name" value="PYRIDOXAL PHOSPHATE HOMEOSTASIS PROTEIN"/>
    <property type="match status" value="1"/>
</dbReference>
<dbReference type="RefSeq" id="WP_119477837.1">
    <property type="nucleotide sequence ID" value="NZ_QXML01000004.1"/>
</dbReference>
<comment type="cofactor">
    <cofactor evidence="3">
        <name>pyridoxal 5'-phosphate</name>
        <dbReference type="ChEBI" id="CHEBI:597326"/>
    </cofactor>
</comment>
<comment type="similarity">
    <text evidence="2 4">Belongs to the pyridoxal phosphate-binding protein YggS/PROSC family.</text>
</comment>
<gene>
    <name evidence="6" type="ORF">D0X99_10815</name>
</gene>
<dbReference type="Proteomes" id="UP000283522">
    <property type="component" value="Unassembled WGS sequence"/>
</dbReference>
<dbReference type="OrthoDB" id="9804072at2"/>
<dbReference type="EMBL" id="QXML01000004">
    <property type="protein sequence ID" value="RIW15901.1"/>
    <property type="molecule type" value="Genomic_DNA"/>
</dbReference>
<dbReference type="Pfam" id="PF01168">
    <property type="entry name" value="Ala_racemase_N"/>
    <property type="match status" value="1"/>
</dbReference>
<sequence>MDIKVNLETVKKSFVNPDCQLIAVSKTKPIEDLKAAYAAGIRDFGENKVQEIQAKQPEMPANTRWHMIGHLQSNKIKYIAPFVHLIHGVDSFKLLKEIDKQGKKIDRIIPVLIQMHIAEEESKFGFDRAELEEMLDSPDFGALTHVRIMGLMGMATFTENQDQIRKEFRGLKQLFEELKSRNLPEFVQLKEISMGMSGDYKIAQEEGSTMVRIGSAIFGSRS</sequence>
<dbReference type="GO" id="GO:0030170">
    <property type="term" value="F:pyridoxal phosphate binding"/>
    <property type="evidence" value="ECO:0007669"/>
    <property type="project" value="UniProtKB-UniRule"/>
</dbReference>
<reference evidence="6 7" key="1">
    <citation type="submission" date="2018-09" db="EMBL/GenBank/DDBJ databases">
        <authorList>
            <person name="Wang X."/>
            <person name="Du Z."/>
        </authorList>
    </citation>
    <scope>NUCLEOTIDE SEQUENCE [LARGE SCALE GENOMIC DNA]</scope>
    <source>
        <strain evidence="6 7">N3</strain>
    </source>
</reference>
<organism evidence="6 7">
    <name type="scientific">Algoriphagus lacus</name>
    <dbReference type="NCBI Taxonomy" id="2056311"/>
    <lineage>
        <taxon>Bacteria</taxon>
        <taxon>Pseudomonadati</taxon>
        <taxon>Bacteroidota</taxon>
        <taxon>Cytophagia</taxon>
        <taxon>Cytophagales</taxon>
        <taxon>Cyclobacteriaceae</taxon>
        <taxon>Algoriphagus</taxon>
    </lineage>
</organism>
<evidence type="ECO:0000313" key="6">
    <source>
        <dbReference type="EMBL" id="RIW15901.1"/>
    </source>
</evidence>
<accession>A0A418PSP1</accession>
<dbReference type="PANTHER" id="PTHR10146">
    <property type="entry name" value="PROLINE SYNTHETASE CO-TRANSCRIBED BACTERIAL HOMOLOG PROTEIN"/>
    <property type="match status" value="1"/>
</dbReference>
<dbReference type="PIRSF" id="PIRSF004848">
    <property type="entry name" value="YBL036c_PLPDEIII"/>
    <property type="match status" value="1"/>
</dbReference>
<evidence type="ECO:0000256" key="3">
    <source>
        <dbReference type="PIRSR" id="PIRSR004848-1"/>
    </source>
</evidence>
<comment type="caution">
    <text evidence="6">The sequence shown here is derived from an EMBL/GenBank/DDBJ whole genome shotgun (WGS) entry which is preliminary data.</text>
</comment>
<proteinExistence type="inferred from homology"/>
<name>A0A418PSP1_9BACT</name>